<dbReference type="PANTHER" id="PTHR12304:SF46">
    <property type="entry name" value="INOSINE-ADENOSINE-GUANOSINE-NUCLEOSIDE HYDROLASE"/>
    <property type="match status" value="1"/>
</dbReference>
<evidence type="ECO:0000313" key="5">
    <source>
        <dbReference type="Proteomes" id="UP000292958"/>
    </source>
</evidence>
<dbReference type="SUPFAM" id="SSF53590">
    <property type="entry name" value="Nucleoside hydrolase"/>
    <property type="match status" value="1"/>
</dbReference>
<evidence type="ECO:0000256" key="1">
    <source>
        <dbReference type="ARBA" id="ARBA00022801"/>
    </source>
</evidence>
<dbReference type="PANTHER" id="PTHR12304">
    <property type="entry name" value="INOSINE-URIDINE PREFERRING NUCLEOSIDE HYDROLASE"/>
    <property type="match status" value="1"/>
</dbReference>
<dbReference type="EMBL" id="SHKW01000002">
    <property type="protein sequence ID" value="RZU35698.1"/>
    <property type="molecule type" value="Genomic_DNA"/>
</dbReference>
<name>A0A4Q7YFC1_9BACT</name>
<dbReference type="InterPro" id="IPR036452">
    <property type="entry name" value="Ribo_hydro-like"/>
</dbReference>
<protein>
    <submittedName>
        <fullName evidence="4">Purine nucleosidase</fullName>
    </submittedName>
</protein>
<reference evidence="4 5" key="1">
    <citation type="submission" date="2019-02" db="EMBL/GenBank/DDBJ databases">
        <title>Genomic Encyclopedia of Archaeal and Bacterial Type Strains, Phase II (KMG-II): from individual species to whole genera.</title>
        <authorList>
            <person name="Goeker M."/>
        </authorList>
    </citation>
    <scope>NUCLEOTIDE SEQUENCE [LARGE SCALE GENOMIC DNA]</scope>
    <source>
        <strain evidence="4 5">DSM 18101</strain>
    </source>
</reference>
<proteinExistence type="predicted"/>
<feature type="domain" description="Inosine/uridine-preferring nucleoside hydrolase" evidence="3">
    <location>
        <begin position="14"/>
        <end position="280"/>
    </location>
</feature>
<dbReference type="InterPro" id="IPR023186">
    <property type="entry name" value="IUNH"/>
</dbReference>
<dbReference type="Pfam" id="PF01156">
    <property type="entry name" value="IU_nuc_hydro"/>
    <property type="match status" value="1"/>
</dbReference>
<dbReference type="Gene3D" id="3.90.245.10">
    <property type="entry name" value="Ribonucleoside hydrolase-like"/>
    <property type="match status" value="1"/>
</dbReference>
<evidence type="ECO:0000256" key="2">
    <source>
        <dbReference type="ARBA" id="ARBA00023295"/>
    </source>
</evidence>
<keyword evidence="5" id="KW-1185">Reference proteome</keyword>
<dbReference type="Proteomes" id="UP000292958">
    <property type="component" value="Unassembled WGS sequence"/>
</dbReference>
<dbReference type="AlphaFoldDB" id="A0A4Q7YFC1"/>
<accession>A0A4Q7YFC1</accession>
<sequence>MPASGTRIPVVLLHDAAVDEFISSMLLSVMPGIDLLGIIIINADCIAEPAMQASSRLLQFMGRTEIPVALSRARGWNAFPWAYRKDCVCFNELSILKGYNPQVPTPPPDGEALLAKLLREAILTNRPLTLLMTGPVTPLVDTLSKEPSLAKGVGQIVWMGGAIDVSGNLDPQTINSVVANTHAEWNAFWDPYSVETIFRLFGGINMFPLDISDSAPVTSEFRNALKQQGEKYRYSQLAYEAYSLVASEPFYRLWDVTATCWLTRPDLYTPATTMPLTIEQWGFEQGWIHKPLTLGAEKPQNVFFSFADLQGFYKYVLELLATNGGR</sequence>
<dbReference type="GO" id="GO:0005829">
    <property type="term" value="C:cytosol"/>
    <property type="evidence" value="ECO:0007669"/>
    <property type="project" value="TreeGrafter"/>
</dbReference>
<dbReference type="InterPro" id="IPR001910">
    <property type="entry name" value="Inosine/uridine_hydrolase_dom"/>
</dbReference>
<evidence type="ECO:0000259" key="3">
    <source>
        <dbReference type="Pfam" id="PF01156"/>
    </source>
</evidence>
<evidence type="ECO:0000313" key="4">
    <source>
        <dbReference type="EMBL" id="RZU35698.1"/>
    </source>
</evidence>
<organism evidence="4 5">
    <name type="scientific">Edaphobacter modestus</name>
    <dbReference type="NCBI Taxonomy" id="388466"/>
    <lineage>
        <taxon>Bacteria</taxon>
        <taxon>Pseudomonadati</taxon>
        <taxon>Acidobacteriota</taxon>
        <taxon>Terriglobia</taxon>
        <taxon>Terriglobales</taxon>
        <taxon>Acidobacteriaceae</taxon>
        <taxon>Edaphobacter</taxon>
    </lineage>
</organism>
<comment type="caution">
    <text evidence="4">The sequence shown here is derived from an EMBL/GenBank/DDBJ whole genome shotgun (WGS) entry which is preliminary data.</text>
</comment>
<gene>
    <name evidence="4" type="ORF">BDD14_5790</name>
</gene>
<keyword evidence="2" id="KW-0326">Glycosidase</keyword>
<dbReference type="GO" id="GO:0008477">
    <property type="term" value="F:purine nucleosidase activity"/>
    <property type="evidence" value="ECO:0007669"/>
    <property type="project" value="TreeGrafter"/>
</dbReference>
<dbReference type="GO" id="GO:0006152">
    <property type="term" value="P:purine nucleoside catabolic process"/>
    <property type="evidence" value="ECO:0007669"/>
    <property type="project" value="TreeGrafter"/>
</dbReference>
<keyword evidence="1" id="KW-0378">Hydrolase</keyword>